<dbReference type="RefSeq" id="WP_072745477.1">
    <property type="nucleotide sequence ID" value="NZ_FQXR01000027.1"/>
</dbReference>
<proteinExistence type="predicted"/>
<dbReference type="EMBL" id="FQXR01000027">
    <property type="protein sequence ID" value="SHI21086.1"/>
    <property type="molecule type" value="Genomic_DNA"/>
</dbReference>
<reference evidence="1 2" key="1">
    <citation type="submission" date="2016-11" db="EMBL/GenBank/DDBJ databases">
        <authorList>
            <person name="Jaros S."/>
            <person name="Januszkiewicz K."/>
            <person name="Wedrychowicz H."/>
        </authorList>
    </citation>
    <scope>NUCLEOTIDE SEQUENCE [LARGE SCALE GENOMIC DNA]</scope>
    <source>
        <strain evidence="1 2">DSM 13106</strain>
    </source>
</reference>
<dbReference type="Pfam" id="PF08843">
    <property type="entry name" value="AbiEii"/>
    <property type="match status" value="1"/>
</dbReference>
<protein>
    <submittedName>
        <fullName evidence="1">Nucleotidyl transferase AbiEii toxin, Type IV TA system</fullName>
    </submittedName>
</protein>
<gene>
    <name evidence="1" type="ORF">SAMN02745180_02893</name>
</gene>
<name>A0A1M5ZA16_9FIRM</name>
<dbReference type="GO" id="GO:0016740">
    <property type="term" value="F:transferase activity"/>
    <property type="evidence" value="ECO:0007669"/>
    <property type="project" value="UniProtKB-KW"/>
</dbReference>
<keyword evidence="2" id="KW-1185">Reference proteome</keyword>
<sequence>MLVAALVGVDMVFKGIEEIRAEDEYNGFRVSLEACMENARIPLKVDITTGDEITPKEVGYTFDLLLEDRSIYILAYNIETVIAEKLETIISRSIANTRLRDFYDIHILLKVQGHNINKDLLTKAIITTSERRGSSNMLQEGDLILEEIFSSDILYSHWTRYQKKYSYANDISWDEIKESVFVIWNSLDISLKK</sequence>
<keyword evidence="1" id="KW-0808">Transferase</keyword>
<dbReference type="STRING" id="1123281.SAMN02745180_02893"/>
<organism evidence="1 2">
    <name type="scientific">Sporanaerobacter acetigenes DSM 13106</name>
    <dbReference type="NCBI Taxonomy" id="1123281"/>
    <lineage>
        <taxon>Bacteria</taxon>
        <taxon>Bacillati</taxon>
        <taxon>Bacillota</taxon>
        <taxon>Tissierellia</taxon>
        <taxon>Tissierellales</taxon>
        <taxon>Sporanaerobacteraceae</taxon>
        <taxon>Sporanaerobacter</taxon>
    </lineage>
</organism>
<evidence type="ECO:0000313" key="2">
    <source>
        <dbReference type="Proteomes" id="UP000184389"/>
    </source>
</evidence>
<dbReference type="AlphaFoldDB" id="A0A1M5ZA16"/>
<dbReference type="InterPro" id="IPR014942">
    <property type="entry name" value="AbiEii"/>
</dbReference>
<dbReference type="OrthoDB" id="9808443at2"/>
<dbReference type="Proteomes" id="UP000184389">
    <property type="component" value="Unassembled WGS sequence"/>
</dbReference>
<evidence type="ECO:0000313" key="1">
    <source>
        <dbReference type="EMBL" id="SHI21086.1"/>
    </source>
</evidence>
<accession>A0A1M5ZA16</accession>